<proteinExistence type="predicted"/>
<evidence type="ECO:0000256" key="1">
    <source>
        <dbReference type="SAM" id="MobiDB-lite"/>
    </source>
</evidence>
<evidence type="ECO:0000313" key="3">
    <source>
        <dbReference type="Proteomes" id="UP000693946"/>
    </source>
</evidence>
<feature type="compositionally biased region" description="Pro residues" evidence="1">
    <location>
        <begin position="30"/>
        <end position="40"/>
    </location>
</feature>
<sequence length="158" mass="17730">MRRVRGRLKSPDPQKESRWQQELPCSGIAPVPPSTPPTAPIQPVSRKPSGCFEVKECLNAGLVHTAPHITVPADSSAVLPISLTHVHRQASTIHVYGSHCSIVAFYKHLTDNNQNKKTRRGEQQQHEEENSDHNKLKSLSEDKSRLLKTSLEICVWLF</sequence>
<feature type="compositionally biased region" description="Basic and acidic residues" evidence="1">
    <location>
        <begin position="120"/>
        <end position="137"/>
    </location>
</feature>
<gene>
    <name evidence="2" type="ORF">JOB18_003140</name>
</gene>
<dbReference type="Proteomes" id="UP000693946">
    <property type="component" value="Linkage Group LG11"/>
</dbReference>
<feature type="region of interest" description="Disordered" evidence="1">
    <location>
        <begin position="114"/>
        <end position="137"/>
    </location>
</feature>
<comment type="caution">
    <text evidence="2">The sequence shown here is derived from an EMBL/GenBank/DDBJ whole genome shotgun (WGS) entry which is preliminary data.</text>
</comment>
<feature type="compositionally biased region" description="Basic and acidic residues" evidence="1">
    <location>
        <begin position="9"/>
        <end position="19"/>
    </location>
</feature>
<evidence type="ECO:0000313" key="2">
    <source>
        <dbReference type="EMBL" id="KAG7519175.1"/>
    </source>
</evidence>
<protein>
    <submittedName>
        <fullName evidence="2">Uncharacterized protein</fullName>
    </submittedName>
</protein>
<accession>A0AAV6SM65</accession>
<feature type="region of interest" description="Disordered" evidence="1">
    <location>
        <begin position="1"/>
        <end position="46"/>
    </location>
</feature>
<reference evidence="2 3" key="1">
    <citation type="journal article" date="2021" name="Sci. Rep.">
        <title>Chromosome anchoring in Senegalese sole (Solea senegalensis) reveals sex-associated markers and genome rearrangements in flatfish.</title>
        <authorList>
            <person name="Guerrero-Cozar I."/>
            <person name="Gomez-Garrido J."/>
            <person name="Berbel C."/>
            <person name="Martinez-Blanch J.F."/>
            <person name="Alioto T."/>
            <person name="Claros M.G."/>
            <person name="Gagnaire P.A."/>
            <person name="Manchado M."/>
        </authorList>
    </citation>
    <scope>NUCLEOTIDE SEQUENCE [LARGE SCALE GENOMIC DNA]</scope>
    <source>
        <strain evidence="2">Sse05_10M</strain>
    </source>
</reference>
<dbReference type="AlphaFoldDB" id="A0AAV6SM65"/>
<dbReference type="EMBL" id="JAGKHQ010000003">
    <property type="protein sequence ID" value="KAG7519175.1"/>
    <property type="molecule type" value="Genomic_DNA"/>
</dbReference>
<keyword evidence="3" id="KW-1185">Reference proteome</keyword>
<organism evidence="2 3">
    <name type="scientific">Solea senegalensis</name>
    <name type="common">Senegalese sole</name>
    <dbReference type="NCBI Taxonomy" id="28829"/>
    <lineage>
        <taxon>Eukaryota</taxon>
        <taxon>Metazoa</taxon>
        <taxon>Chordata</taxon>
        <taxon>Craniata</taxon>
        <taxon>Vertebrata</taxon>
        <taxon>Euteleostomi</taxon>
        <taxon>Actinopterygii</taxon>
        <taxon>Neopterygii</taxon>
        <taxon>Teleostei</taxon>
        <taxon>Neoteleostei</taxon>
        <taxon>Acanthomorphata</taxon>
        <taxon>Carangaria</taxon>
        <taxon>Pleuronectiformes</taxon>
        <taxon>Pleuronectoidei</taxon>
        <taxon>Soleidae</taxon>
        <taxon>Solea</taxon>
    </lineage>
</organism>
<name>A0AAV6SM65_SOLSE</name>